<feature type="non-terminal residue" evidence="2">
    <location>
        <position position="1"/>
    </location>
</feature>
<evidence type="ECO:0000313" key="3">
    <source>
        <dbReference type="MGI" id="MGI:3603817"/>
    </source>
</evidence>
<evidence type="ECO:0000313" key="2">
    <source>
        <dbReference type="EMBL" id="BAB29464.1"/>
    </source>
</evidence>
<reference evidence="2" key="6">
    <citation type="journal article" date="2002" name="Nature">
        <title>Analysis of the mouse transcriptome based on functional annotation of 60,770 full-length cDNAs.</title>
        <authorList>
            <consortium name="The FANTOM Consortium and the RIKEN Genome Exploration Research Group Phase I and II Team"/>
        </authorList>
    </citation>
    <scope>NUCLEOTIDE SEQUENCE</scope>
    <source>
        <strain evidence="2">C57BL/6J</strain>
        <tissue evidence="2">Skin</tissue>
    </source>
</reference>
<feature type="compositionally biased region" description="Gly residues" evidence="1">
    <location>
        <begin position="71"/>
        <end position="82"/>
    </location>
</feature>
<reference evidence="2" key="5">
    <citation type="journal article" date="2001" name="Nature">
        <title>Functional annotation of a full-length mouse cDNA collection.</title>
        <authorList>
            <consortium name="The RIKEN Genome Exploration Research Group Phase II Team and the FANTOM Consortium"/>
        </authorList>
    </citation>
    <scope>NUCLEOTIDE SEQUENCE</scope>
    <source>
        <strain evidence="2">C57BL/6J</strain>
        <tissue evidence="2">Skin</tissue>
    </source>
</reference>
<protein>
    <submittedName>
        <fullName evidence="2">Uncharacterized protein</fullName>
    </submittedName>
</protein>
<feature type="compositionally biased region" description="Polar residues" evidence="1">
    <location>
        <begin position="87"/>
        <end position="110"/>
    </location>
</feature>
<dbReference type="AGR" id="MGI:3603817"/>
<dbReference type="EMBL" id="AK014613">
    <property type="protein sequence ID" value="BAB29464.1"/>
    <property type="molecule type" value="mRNA"/>
</dbReference>
<feature type="compositionally biased region" description="Basic and acidic residues" evidence="1">
    <location>
        <begin position="128"/>
        <end position="149"/>
    </location>
</feature>
<sequence length="149" mass="15260">VSGIHSSSTAAIFPRSSSASSRRPPPPSVANPCEAPEASEGRRPRGRAGVRAPLGPGCRASACARGLRADGAGGIRGSGGHGRSGRTQTTTVPRASHSQQESEPSSVQALSSAWAGLRVCVMTSTRDAPTRPGKECGRRKTCGERARTS</sequence>
<reference evidence="2" key="3">
    <citation type="journal article" date="2000" name="Genome Res.">
        <title>RIKEN integrated sequence analysis (RISA) system--384-format sequencing pipeline with 384 multicapillary sequencer.</title>
        <authorList>
            <person name="Shibata K."/>
            <person name="Itoh M."/>
            <person name="Aizawa K."/>
            <person name="Nagaoka S."/>
            <person name="Sasaki N."/>
            <person name="Carninci P."/>
            <person name="Konno H."/>
            <person name="Akiyama J."/>
            <person name="Nishi K."/>
            <person name="Kitsunai T."/>
            <person name="Tashiro H."/>
            <person name="Itoh M."/>
            <person name="Sumi N."/>
            <person name="Ishii Y."/>
            <person name="Nakamura S."/>
            <person name="Hazama M."/>
            <person name="Nishine T."/>
            <person name="Harada A."/>
            <person name="Yamamoto R."/>
            <person name="Matsumoto H."/>
            <person name="Sakaguchi S."/>
            <person name="Ikegami T."/>
            <person name="Kashiwagi K."/>
            <person name="Fujiwake S."/>
            <person name="Inoue K."/>
            <person name="Togawa Y."/>
            <person name="Izawa M."/>
            <person name="Ohara E."/>
            <person name="Watahiki M."/>
            <person name="Yoneda Y."/>
            <person name="Ishikawa T."/>
            <person name="Ozawa K."/>
            <person name="Tanaka T."/>
            <person name="Matsuura S."/>
            <person name="Kawai J."/>
            <person name="Okazaki Y."/>
            <person name="Muramatsu M."/>
            <person name="Inoue Y."/>
            <person name="Kira A."/>
            <person name="Hayashizaki Y."/>
        </authorList>
    </citation>
    <scope>NUCLEOTIDE SEQUENCE</scope>
    <source>
        <strain evidence="2">C57BL/6J</strain>
        <tissue evidence="2">Skin</tissue>
    </source>
</reference>
<reference evidence="2" key="2">
    <citation type="journal article" date="2000" name="Genome Res.">
        <title>Normalization and subtraction of cap-trapper-selected cDNAs to prepare full-length cDNA libraries for rapid discovery of new genes.</title>
        <authorList>
            <person name="Carninci P."/>
            <person name="Shibata Y."/>
            <person name="Hayatsu N."/>
            <person name="Sugahara Y."/>
            <person name="Shibata K."/>
            <person name="Itoh M."/>
            <person name="Konno H."/>
            <person name="Okazaki Y."/>
            <person name="Muramatsu M."/>
            <person name="Hayashizaki Y."/>
        </authorList>
    </citation>
    <scope>NUCLEOTIDE SEQUENCE</scope>
    <source>
        <strain evidence="2">C57BL/6J</strain>
        <tissue evidence="2">Skin</tissue>
    </source>
</reference>
<feature type="compositionally biased region" description="Polar residues" evidence="1">
    <location>
        <begin position="1"/>
        <end position="10"/>
    </location>
</feature>
<dbReference type="MGI" id="MGI:3603817">
    <property type="gene designation" value="Appbp2os"/>
</dbReference>
<feature type="compositionally biased region" description="Low complexity" evidence="1">
    <location>
        <begin position="47"/>
        <end position="57"/>
    </location>
</feature>
<evidence type="ECO:0000256" key="1">
    <source>
        <dbReference type="SAM" id="MobiDB-lite"/>
    </source>
</evidence>
<accession>Q9CUT5</accession>
<dbReference type="AlphaFoldDB" id="Q9CUT5"/>
<feature type="region of interest" description="Disordered" evidence="1">
    <location>
        <begin position="125"/>
        <end position="149"/>
    </location>
</feature>
<proteinExistence type="evidence at transcript level"/>
<reference evidence="2" key="4">
    <citation type="submission" date="2000-07" db="EMBL/GenBank/DDBJ databases">
        <authorList>
            <person name="Adachi J."/>
            <person name="Aizawa K."/>
            <person name="Akahira S."/>
            <person name="Akimura T."/>
            <person name="Arai A."/>
            <person name="Aono H."/>
            <person name="Arakawa T."/>
            <person name="Bono H."/>
            <person name="Carninci P."/>
            <person name="Fukuda S."/>
            <person name="Fukunishi Y."/>
            <person name="Furuno M."/>
            <person name="Hanagaki T."/>
            <person name="Hara A."/>
            <person name="Hayatsu N."/>
            <person name="Hiramoto K."/>
            <person name="Hiraoka T."/>
            <person name="Hori F."/>
            <person name="Imotani K."/>
            <person name="Ishii Y."/>
            <person name="Itoh M."/>
            <person name="Izawa M."/>
            <person name="Kasukawa T."/>
            <person name="Kato H."/>
            <person name="Kawai J."/>
            <person name="Kojima Y."/>
            <person name="Konno H."/>
            <person name="Kouda M."/>
            <person name="Koya S."/>
            <person name="Kurihara C."/>
            <person name="Matsuyama T."/>
            <person name="Miyazaki A."/>
            <person name="Nishi K."/>
            <person name="Nomura K."/>
            <person name="Numazaki R."/>
            <person name="Ohno M."/>
            <person name="Okazaki Y."/>
            <person name="Okido T."/>
            <person name="Owa C."/>
            <person name="Saito H."/>
            <person name="Saito R."/>
            <person name="Sakai C."/>
            <person name="Sakai K."/>
            <person name="Sano H."/>
            <person name="Sasaki D."/>
            <person name="Shibata K."/>
            <person name="Shibata Y."/>
            <person name="Shinagawa A."/>
            <person name="Shiraki T."/>
            <person name="Sogabe Y."/>
            <person name="Suzuki H."/>
            <person name="Tagami M."/>
            <person name="Tagawa A."/>
            <person name="Takahashi F."/>
            <person name="Tanaka T."/>
            <person name="Tejima Y."/>
            <person name="Toya T."/>
            <person name="Yamamura T."/>
            <person name="Yasunishi A."/>
            <person name="Yoshida K."/>
            <person name="Yoshino M."/>
            <person name="Muramatsu M."/>
            <person name="Hayashizaki Y."/>
        </authorList>
    </citation>
    <scope>NUCLEOTIDE SEQUENCE</scope>
    <source>
        <strain evidence="2">C57BL/6J</strain>
        <tissue evidence="2">Skin</tissue>
    </source>
</reference>
<reference evidence="2" key="8">
    <citation type="journal article" date="2005" name="Science">
        <title>Antisense Transcription in the Mammalian Transcriptome.</title>
        <authorList>
            <consortium name="RIKEN Genome Exploration Research Group and Genome Science Group (Genome Network Project Core Group) and the FANTOM Consortium"/>
        </authorList>
    </citation>
    <scope>NUCLEOTIDE SEQUENCE</scope>
    <source>
        <strain evidence="2">C57BL/6J</strain>
        <tissue evidence="2">Skin</tissue>
    </source>
</reference>
<name>Q9CUT5_MOUSE</name>
<reference evidence="2" key="1">
    <citation type="journal article" date="1999" name="Methods Enzymol.">
        <title>High-efficiency full-length cDNA cloning.</title>
        <authorList>
            <person name="Carninci P."/>
            <person name="Hayashizaki Y."/>
        </authorList>
    </citation>
    <scope>NUCLEOTIDE SEQUENCE</scope>
    <source>
        <strain evidence="2">C57BL/6J</strain>
        <tissue evidence="2">Skin</tissue>
    </source>
</reference>
<reference evidence="2" key="7">
    <citation type="journal article" date="2005" name="Science">
        <title>The Transcriptional Landscape of the Mammalian Genome.</title>
        <authorList>
            <consortium name="The FANTOM Consortium"/>
            <consortium name="Riken Genome Exploration Research Group and Genome Science Group (Genome Network Project Core Group)"/>
        </authorList>
    </citation>
    <scope>NUCLEOTIDE SEQUENCE</scope>
    <source>
        <strain evidence="2">C57BL/6J</strain>
        <tissue evidence="2">Skin</tissue>
    </source>
</reference>
<organism evidence="2">
    <name type="scientific">Mus musculus</name>
    <name type="common">Mouse</name>
    <dbReference type="NCBI Taxonomy" id="10090"/>
    <lineage>
        <taxon>Eukaryota</taxon>
        <taxon>Metazoa</taxon>
        <taxon>Chordata</taxon>
        <taxon>Craniata</taxon>
        <taxon>Vertebrata</taxon>
        <taxon>Euteleostomi</taxon>
        <taxon>Mammalia</taxon>
        <taxon>Eutheria</taxon>
        <taxon>Euarchontoglires</taxon>
        <taxon>Glires</taxon>
        <taxon>Rodentia</taxon>
        <taxon>Myomorpha</taxon>
        <taxon>Muroidea</taxon>
        <taxon>Muridae</taxon>
        <taxon>Murinae</taxon>
        <taxon>Mus</taxon>
        <taxon>Mus</taxon>
    </lineage>
</organism>
<feature type="region of interest" description="Disordered" evidence="1">
    <location>
        <begin position="1"/>
        <end position="110"/>
    </location>
</feature>
<gene>
    <name evidence="3" type="primary">Appbp2os</name>
    <name evidence="3" type="synonym">Appbp2</name>
    <name evidence="3" type="synonym">D630032N06Rik</name>
</gene>